<evidence type="ECO:0000313" key="2">
    <source>
        <dbReference type="EMBL" id="MFD1571423.1"/>
    </source>
</evidence>
<evidence type="ECO:0000259" key="1">
    <source>
        <dbReference type="Pfam" id="PF10006"/>
    </source>
</evidence>
<dbReference type="Pfam" id="PF10006">
    <property type="entry name" value="DUF2249"/>
    <property type="match status" value="1"/>
</dbReference>
<dbReference type="RefSeq" id="WP_256417673.1">
    <property type="nucleotide sequence ID" value="NZ_JANHDL010000003.1"/>
</dbReference>
<proteinExistence type="predicted"/>
<dbReference type="EMBL" id="JBHUDB010000011">
    <property type="protein sequence ID" value="MFD1571423.1"/>
    <property type="molecule type" value="Genomic_DNA"/>
</dbReference>
<gene>
    <name evidence="2" type="ORF">ACFR9T_12660</name>
</gene>
<organism evidence="2 3">
    <name type="scientific">Halorubrum laminariae</name>
    <dbReference type="NCBI Taxonomy" id="1433523"/>
    <lineage>
        <taxon>Archaea</taxon>
        <taxon>Methanobacteriati</taxon>
        <taxon>Methanobacteriota</taxon>
        <taxon>Stenosarchaea group</taxon>
        <taxon>Halobacteria</taxon>
        <taxon>Halobacteriales</taxon>
        <taxon>Haloferacaceae</taxon>
        <taxon>Halorubrum</taxon>
    </lineage>
</organism>
<sequence length="114" mass="12536">MTPSRGGSTPSPKTHPPGAADLAAAVDERYEAIWNVDFPASAVDLRGLDPATRKERVRERFASLDAGEECLIVSDRDPAPVRGFLLDHVDADALPSFRVKRQNPETWFARTTHP</sequence>
<reference evidence="2 3" key="1">
    <citation type="journal article" date="2019" name="Int. J. Syst. Evol. Microbiol.">
        <title>The Global Catalogue of Microorganisms (GCM) 10K type strain sequencing project: providing services to taxonomists for standard genome sequencing and annotation.</title>
        <authorList>
            <consortium name="The Broad Institute Genomics Platform"/>
            <consortium name="The Broad Institute Genome Sequencing Center for Infectious Disease"/>
            <person name="Wu L."/>
            <person name="Ma J."/>
        </authorList>
    </citation>
    <scope>NUCLEOTIDE SEQUENCE [LARGE SCALE GENOMIC DNA]</scope>
    <source>
        <strain evidence="2 3">CGMCC 1.12689</strain>
    </source>
</reference>
<name>A0ABD6C4W2_9EURY</name>
<protein>
    <submittedName>
        <fullName evidence="2">DUF2249 domain-containing protein</fullName>
    </submittedName>
</protein>
<dbReference type="InterPro" id="IPR018720">
    <property type="entry name" value="DUF2249"/>
</dbReference>
<feature type="domain" description="DUF2249" evidence="1">
    <location>
        <begin position="43"/>
        <end position="112"/>
    </location>
</feature>
<keyword evidence="3" id="KW-1185">Reference proteome</keyword>
<dbReference type="Proteomes" id="UP001597185">
    <property type="component" value="Unassembled WGS sequence"/>
</dbReference>
<evidence type="ECO:0000313" key="3">
    <source>
        <dbReference type="Proteomes" id="UP001597185"/>
    </source>
</evidence>
<comment type="caution">
    <text evidence="2">The sequence shown here is derived from an EMBL/GenBank/DDBJ whole genome shotgun (WGS) entry which is preliminary data.</text>
</comment>
<accession>A0ABD6C4W2</accession>
<dbReference type="AlphaFoldDB" id="A0ABD6C4W2"/>